<gene>
    <name evidence="2" type="ORF">NCTC11967_02313</name>
</gene>
<evidence type="ECO:0000313" key="2">
    <source>
        <dbReference type="EMBL" id="SQA63277.1"/>
    </source>
</evidence>
<evidence type="ECO:0000313" key="3">
    <source>
        <dbReference type="Proteomes" id="UP000251313"/>
    </source>
</evidence>
<name>A0AB38FVE0_9ENTR</name>
<protein>
    <submittedName>
        <fullName evidence="2">Uncharacterized conserved small protein</fullName>
    </submittedName>
</protein>
<dbReference type="Proteomes" id="UP000251313">
    <property type="component" value="Unassembled WGS sequence"/>
</dbReference>
<dbReference type="InterPro" id="IPR009506">
    <property type="entry name" value="YjiS-like"/>
</dbReference>
<dbReference type="AlphaFoldDB" id="A0AB38FVE0"/>
<comment type="caution">
    <text evidence="2">The sequence shown here is derived from an EMBL/GenBank/DDBJ whole genome shotgun (WGS) entry which is preliminary data.</text>
</comment>
<accession>A0AB38FVE0</accession>
<dbReference type="Pfam" id="PF06568">
    <property type="entry name" value="YjiS-like"/>
    <property type="match status" value="1"/>
</dbReference>
<sequence length="54" mass="6354">MEFHENRARAPWMGFTLLGRAIASWWRVGRTRRALSRLSDEQLKDIGISRHDVC</sequence>
<proteinExistence type="predicted"/>
<reference evidence="2 3" key="1">
    <citation type="submission" date="2018-06" db="EMBL/GenBank/DDBJ databases">
        <authorList>
            <consortium name="Pathogen Informatics"/>
            <person name="Doyle S."/>
        </authorList>
    </citation>
    <scope>NUCLEOTIDE SEQUENCE [LARGE SCALE GENOMIC DNA]</scope>
    <source>
        <strain evidence="2 3">NCTC11967</strain>
    </source>
</reference>
<evidence type="ECO:0000259" key="1">
    <source>
        <dbReference type="Pfam" id="PF06568"/>
    </source>
</evidence>
<feature type="domain" description="YjiS-like" evidence="1">
    <location>
        <begin position="19"/>
        <end position="52"/>
    </location>
</feature>
<dbReference type="RefSeq" id="WP_072009025.1">
    <property type="nucleotide sequence ID" value="NZ_JBPDIY010000003.1"/>
</dbReference>
<organism evidence="2 3">
    <name type="scientific">Yokenella regensburgei</name>
    <dbReference type="NCBI Taxonomy" id="158877"/>
    <lineage>
        <taxon>Bacteria</taxon>
        <taxon>Pseudomonadati</taxon>
        <taxon>Pseudomonadota</taxon>
        <taxon>Gammaproteobacteria</taxon>
        <taxon>Enterobacterales</taxon>
        <taxon>Enterobacteriaceae</taxon>
        <taxon>Yokenella</taxon>
    </lineage>
</organism>
<dbReference type="EMBL" id="UAVL01000011">
    <property type="protein sequence ID" value="SQA63277.1"/>
    <property type="molecule type" value="Genomic_DNA"/>
</dbReference>